<dbReference type="InterPro" id="IPR001611">
    <property type="entry name" value="Leu-rich_rpt"/>
</dbReference>
<name>A0A6A6CLR4_ZASCE</name>
<dbReference type="RefSeq" id="XP_033667771.1">
    <property type="nucleotide sequence ID" value="XM_033816936.1"/>
</dbReference>
<dbReference type="InterPro" id="IPR032675">
    <property type="entry name" value="LRR_dom_sf"/>
</dbReference>
<dbReference type="InterPro" id="IPR027038">
    <property type="entry name" value="RanGap"/>
</dbReference>
<sequence length="494" mass="54149">MSQNSGDVTAPKWITKISSQGPWDESSDPLPLSGAPALPMPVEIAHPTTLAPFFQHLSTGGTHEPAPNGVVGVEPYGDAELIEFEKGVLYADGRVDLCKMVTGPRNIGALMQALRSNTFAKHFLLGNNIIGPTGAEEISRFIVDFPHRFETWYLAGNCIDTASFHKLVDAMVKSPVITNIWLKRNPLQTAACTDIYRLITELPALRTLDLDQTELGDDGIASLFSRLNISSKPIALRHVYLNATGLGPKACAAISHYLANPTCRLESLYISNNPVGDNISLLAAGLRKTTTLQRLSLQSCGLKDPGCISLLESLTNHPSLKVLDLGQSYATQDLNSRFNWLTDASAPAIKHLINSTPLQYLNLSYQPLSQTALNPLLEAAIVPPTLLVFNAKPLVKGGKSYTEVKAGQLSHRLLKSLHTTLTSNVLKHFPACKSYKDFENGPKRFLLSPKDVRLIDSVYRNRDFEMARKGVKRFEKWWGEGDETLREVAEGVGV</sequence>
<keyword evidence="3" id="KW-1185">Reference proteome</keyword>
<dbReference type="EMBL" id="ML993595">
    <property type="protein sequence ID" value="KAF2166882.1"/>
    <property type="molecule type" value="Genomic_DNA"/>
</dbReference>
<evidence type="ECO:0008006" key="4">
    <source>
        <dbReference type="Google" id="ProtNLM"/>
    </source>
</evidence>
<reference evidence="2" key="1">
    <citation type="journal article" date="2020" name="Stud. Mycol.">
        <title>101 Dothideomycetes genomes: a test case for predicting lifestyles and emergence of pathogens.</title>
        <authorList>
            <person name="Haridas S."/>
            <person name="Albert R."/>
            <person name="Binder M."/>
            <person name="Bloem J."/>
            <person name="Labutti K."/>
            <person name="Salamov A."/>
            <person name="Andreopoulos B."/>
            <person name="Baker S."/>
            <person name="Barry K."/>
            <person name="Bills G."/>
            <person name="Bluhm B."/>
            <person name="Cannon C."/>
            <person name="Castanera R."/>
            <person name="Culley D."/>
            <person name="Daum C."/>
            <person name="Ezra D."/>
            <person name="Gonzalez J."/>
            <person name="Henrissat B."/>
            <person name="Kuo A."/>
            <person name="Liang C."/>
            <person name="Lipzen A."/>
            <person name="Lutzoni F."/>
            <person name="Magnuson J."/>
            <person name="Mondo S."/>
            <person name="Nolan M."/>
            <person name="Ohm R."/>
            <person name="Pangilinan J."/>
            <person name="Park H.-J."/>
            <person name="Ramirez L."/>
            <person name="Alfaro M."/>
            <person name="Sun H."/>
            <person name="Tritt A."/>
            <person name="Yoshinaga Y."/>
            <person name="Zwiers L.-H."/>
            <person name="Turgeon B."/>
            <person name="Goodwin S."/>
            <person name="Spatafora J."/>
            <person name="Crous P."/>
            <person name="Grigoriev I."/>
        </authorList>
    </citation>
    <scope>NUCLEOTIDE SEQUENCE</scope>
    <source>
        <strain evidence="2">ATCC 36951</strain>
    </source>
</reference>
<organism evidence="2 3">
    <name type="scientific">Zasmidium cellare ATCC 36951</name>
    <dbReference type="NCBI Taxonomy" id="1080233"/>
    <lineage>
        <taxon>Eukaryota</taxon>
        <taxon>Fungi</taxon>
        <taxon>Dikarya</taxon>
        <taxon>Ascomycota</taxon>
        <taxon>Pezizomycotina</taxon>
        <taxon>Dothideomycetes</taxon>
        <taxon>Dothideomycetidae</taxon>
        <taxon>Mycosphaerellales</taxon>
        <taxon>Mycosphaerellaceae</taxon>
        <taxon>Zasmidium</taxon>
    </lineage>
</organism>
<dbReference type="GO" id="GO:0005096">
    <property type="term" value="F:GTPase activator activity"/>
    <property type="evidence" value="ECO:0007669"/>
    <property type="project" value="InterPro"/>
</dbReference>
<evidence type="ECO:0000313" key="3">
    <source>
        <dbReference type="Proteomes" id="UP000799537"/>
    </source>
</evidence>
<dbReference type="Gene3D" id="3.80.10.10">
    <property type="entry name" value="Ribonuclease Inhibitor"/>
    <property type="match status" value="2"/>
</dbReference>
<dbReference type="SMART" id="SM00368">
    <property type="entry name" value="LRR_RI"/>
    <property type="match status" value="3"/>
</dbReference>
<accession>A0A6A6CLR4</accession>
<dbReference type="GeneID" id="54570208"/>
<protein>
    <recommendedName>
        <fullName evidence="4">RNI-like protein</fullName>
    </recommendedName>
</protein>
<evidence type="ECO:0000313" key="2">
    <source>
        <dbReference type="EMBL" id="KAF2166882.1"/>
    </source>
</evidence>
<evidence type="ECO:0000256" key="1">
    <source>
        <dbReference type="SAM" id="MobiDB-lite"/>
    </source>
</evidence>
<proteinExistence type="predicted"/>
<dbReference type="AlphaFoldDB" id="A0A6A6CLR4"/>
<feature type="region of interest" description="Disordered" evidence="1">
    <location>
        <begin position="1"/>
        <end position="35"/>
    </location>
</feature>
<dbReference type="PANTHER" id="PTHR24113">
    <property type="entry name" value="RAN GTPASE-ACTIVATING PROTEIN 1"/>
    <property type="match status" value="1"/>
</dbReference>
<dbReference type="OrthoDB" id="333024at2759"/>
<dbReference type="Pfam" id="PF13516">
    <property type="entry name" value="LRR_6"/>
    <property type="match status" value="2"/>
</dbReference>
<gene>
    <name evidence="2" type="ORF">M409DRAFT_66427</name>
</gene>
<dbReference type="SUPFAM" id="SSF52047">
    <property type="entry name" value="RNI-like"/>
    <property type="match status" value="1"/>
</dbReference>
<dbReference type="Proteomes" id="UP000799537">
    <property type="component" value="Unassembled WGS sequence"/>
</dbReference>